<dbReference type="GO" id="GO:0005886">
    <property type="term" value="C:plasma membrane"/>
    <property type="evidence" value="ECO:0007669"/>
    <property type="project" value="TreeGrafter"/>
</dbReference>
<keyword evidence="2" id="KW-0489">Methyltransferase</keyword>
<dbReference type="RefSeq" id="WP_012507357.1">
    <property type="nucleotide sequence ID" value="NC_011060.1"/>
</dbReference>
<dbReference type="KEGG" id="pph:Ppha_0538"/>
<dbReference type="Proteomes" id="UP000002724">
    <property type="component" value="Chromosome"/>
</dbReference>
<dbReference type="GO" id="GO:0008168">
    <property type="term" value="F:methyltransferase activity"/>
    <property type="evidence" value="ECO:0007669"/>
    <property type="project" value="UniProtKB-KW"/>
</dbReference>
<dbReference type="NCBIfam" id="TIGR01444">
    <property type="entry name" value="fkbM_fam"/>
    <property type="match status" value="1"/>
</dbReference>
<keyword evidence="3" id="KW-1185">Reference proteome</keyword>
<accession>B4SDC3</accession>
<dbReference type="AlphaFoldDB" id="B4SDC3"/>
<dbReference type="Gene3D" id="3.40.50.150">
    <property type="entry name" value="Vaccinia Virus protein VP39"/>
    <property type="match status" value="1"/>
</dbReference>
<dbReference type="InterPro" id="IPR053202">
    <property type="entry name" value="EGF_Rcpt_Signaling_Reg"/>
</dbReference>
<protein>
    <submittedName>
        <fullName evidence="2">Methyltransferase FkbM family</fullName>
    </submittedName>
</protein>
<dbReference type="eggNOG" id="COG0457">
    <property type="taxonomic scope" value="Bacteria"/>
</dbReference>
<organism evidence="2 3">
    <name type="scientific">Pelodictyon phaeoclathratiforme (strain DSM 5477 / BU-1)</name>
    <dbReference type="NCBI Taxonomy" id="324925"/>
    <lineage>
        <taxon>Bacteria</taxon>
        <taxon>Pseudomonadati</taxon>
        <taxon>Chlorobiota</taxon>
        <taxon>Chlorobiia</taxon>
        <taxon>Chlorobiales</taxon>
        <taxon>Chlorobiaceae</taxon>
        <taxon>Chlorobium/Pelodictyon group</taxon>
        <taxon>Pelodictyon</taxon>
    </lineage>
</organism>
<dbReference type="InterPro" id="IPR029063">
    <property type="entry name" value="SAM-dependent_MTases_sf"/>
</dbReference>
<gene>
    <name evidence="2" type="ordered locus">Ppha_0538</name>
</gene>
<dbReference type="GO" id="GO:0006888">
    <property type="term" value="P:endoplasmic reticulum to Golgi vesicle-mediated transport"/>
    <property type="evidence" value="ECO:0007669"/>
    <property type="project" value="TreeGrafter"/>
</dbReference>
<reference evidence="2 3" key="1">
    <citation type="submission" date="2008-06" db="EMBL/GenBank/DDBJ databases">
        <title>Complete sequence of Pelodictyon phaeoclathratiforme BU-1.</title>
        <authorList>
            <consortium name="US DOE Joint Genome Institute"/>
            <person name="Lucas S."/>
            <person name="Copeland A."/>
            <person name="Lapidus A."/>
            <person name="Glavina del Rio T."/>
            <person name="Dalin E."/>
            <person name="Tice H."/>
            <person name="Bruce D."/>
            <person name="Goodwin L."/>
            <person name="Pitluck S."/>
            <person name="Schmutz J."/>
            <person name="Larimer F."/>
            <person name="Land M."/>
            <person name="Hauser L."/>
            <person name="Kyrpides N."/>
            <person name="Mikhailova N."/>
            <person name="Liu Z."/>
            <person name="Li T."/>
            <person name="Zhao F."/>
            <person name="Overmann J."/>
            <person name="Bryant D.A."/>
            <person name="Richardson P."/>
        </authorList>
    </citation>
    <scope>NUCLEOTIDE SEQUENCE [LARGE SCALE GENOMIC DNA]</scope>
    <source>
        <strain evidence="3">DSM 5477 / BU-1</strain>
    </source>
</reference>
<sequence length="228" mass="26810">MIKRLVNRIKQRKYNSLNQLDRQLEKYVDYDDGYFVEIGANDGVAQSNSLYFEKYRGWHGMLIEPSQNNFIKCRKNRSLQSTIYCAACVAFDYKEEFVRMVYSNLMSTALSIDSDILDPEAHAKSGLRHLQESEILFEYGAIARKLNDLLNESHAPKVIDFLSLDVEGSELDVLKGVDFKEYRFKYILVECRDFDRMNQYLSLMNYRFLKTMSIHDYLFTSETKSELQ</sequence>
<dbReference type="STRING" id="324925.Ppha_0538"/>
<dbReference type="SUPFAM" id="SSF53335">
    <property type="entry name" value="S-adenosyl-L-methionine-dependent methyltransferases"/>
    <property type="match status" value="1"/>
</dbReference>
<dbReference type="GO" id="GO:0005737">
    <property type="term" value="C:cytoplasm"/>
    <property type="evidence" value="ECO:0007669"/>
    <property type="project" value="GOC"/>
</dbReference>
<evidence type="ECO:0000313" key="3">
    <source>
        <dbReference type="Proteomes" id="UP000002724"/>
    </source>
</evidence>
<dbReference type="GO" id="GO:0016197">
    <property type="term" value="P:endosomal transport"/>
    <property type="evidence" value="ECO:0007669"/>
    <property type="project" value="TreeGrafter"/>
</dbReference>
<evidence type="ECO:0000313" key="2">
    <source>
        <dbReference type="EMBL" id="ACF42862.1"/>
    </source>
</evidence>
<dbReference type="EMBL" id="CP001110">
    <property type="protein sequence ID" value="ACF42862.1"/>
    <property type="molecule type" value="Genomic_DNA"/>
</dbReference>
<dbReference type="HOGENOM" id="CLU_049570_2_0_10"/>
<keyword evidence="2" id="KW-0808">Transferase</keyword>
<dbReference type="OrthoDB" id="9801609at2"/>
<dbReference type="Pfam" id="PF05050">
    <property type="entry name" value="Methyltransf_21"/>
    <property type="match status" value="1"/>
</dbReference>
<dbReference type="PANTHER" id="PTHR34009">
    <property type="entry name" value="PROTEIN STAR"/>
    <property type="match status" value="1"/>
</dbReference>
<dbReference type="GO" id="GO:0032259">
    <property type="term" value="P:methylation"/>
    <property type="evidence" value="ECO:0007669"/>
    <property type="project" value="UniProtKB-KW"/>
</dbReference>
<dbReference type="InterPro" id="IPR006342">
    <property type="entry name" value="FkbM_mtfrase"/>
</dbReference>
<evidence type="ECO:0000259" key="1">
    <source>
        <dbReference type="Pfam" id="PF05050"/>
    </source>
</evidence>
<dbReference type="PANTHER" id="PTHR34009:SF2">
    <property type="entry name" value="PROTEIN STAR"/>
    <property type="match status" value="1"/>
</dbReference>
<feature type="domain" description="Methyltransferase FkbM" evidence="1">
    <location>
        <begin position="37"/>
        <end position="208"/>
    </location>
</feature>
<name>B4SDC3_PELPB</name>
<proteinExistence type="predicted"/>